<evidence type="ECO:0000256" key="1">
    <source>
        <dbReference type="SAM" id="MobiDB-lite"/>
    </source>
</evidence>
<sequence>MNFLHAQGLESRTLLKQYQTAYHLNQSLDSLETHVSPHQDAAASGFHRWGFLLSTHDLPLGTSEILVLYVTWSKTVFDEASASDSVSDFERQLQELFNEVRTLITTGNEKDAVDLLQANYEGVKERMNAGSKGMEEAAILDVIALGYMLNVCSSNNSVFLVTPLSGMAKVLSSTAKATQAVDIYHRVIHILELSRGVASEDLIVPLFGLGSLLMKESKVTGAEDAFIRGGFGLFGFDSDPTRKGRGQVTRAAQEGFEDSRGRDSNGSYLGQNKMQSLRRERMPSSLTVVAEWSIDRRPDLIISSRFCIKSFTWSNRAPAVFIDDVQANSCTLENSLCSRGAVPPC</sequence>
<dbReference type="Proteomes" id="UP000436088">
    <property type="component" value="Unassembled WGS sequence"/>
</dbReference>
<accession>A0A6A3C0W8</accession>
<dbReference type="EMBL" id="VEPZ02000561">
    <property type="protein sequence ID" value="KAE8722464.1"/>
    <property type="molecule type" value="Genomic_DNA"/>
</dbReference>
<name>A0A6A3C0W8_HIBSY</name>
<gene>
    <name evidence="2" type="ORF">F3Y22_tig00013960pilonHSYRG00101</name>
</gene>
<comment type="caution">
    <text evidence="2">The sequence shown here is derived from an EMBL/GenBank/DDBJ whole genome shotgun (WGS) entry which is preliminary data.</text>
</comment>
<feature type="region of interest" description="Disordered" evidence="1">
    <location>
        <begin position="251"/>
        <end position="270"/>
    </location>
</feature>
<keyword evidence="3" id="KW-1185">Reference proteome</keyword>
<dbReference type="AlphaFoldDB" id="A0A6A3C0W8"/>
<evidence type="ECO:0000313" key="3">
    <source>
        <dbReference type="Proteomes" id="UP000436088"/>
    </source>
</evidence>
<organism evidence="2 3">
    <name type="scientific">Hibiscus syriacus</name>
    <name type="common">Rose of Sharon</name>
    <dbReference type="NCBI Taxonomy" id="106335"/>
    <lineage>
        <taxon>Eukaryota</taxon>
        <taxon>Viridiplantae</taxon>
        <taxon>Streptophyta</taxon>
        <taxon>Embryophyta</taxon>
        <taxon>Tracheophyta</taxon>
        <taxon>Spermatophyta</taxon>
        <taxon>Magnoliopsida</taxon>
        <taxon>eudicotyledons</taxon>
        <taxon>Gunneridae</taxon>
        <taxon>Pentapetalae</taxon>
        <taxon>rosids</taxon>
        <taxon>malvids</taxon>
        <taxon>Malvales</taxon>
        <taxon>Malvaceae</taxon>
        <taxon>Malvoideae</taxon>
        <taxon>Hibiscus</taxon>
    </lineage>
</organism>
<reference evidence="2" key="1">
    <citation type="submission" date="2019-09" db="EMBL/GenBank/DDBJ databases">
        <title>Draft genome information of white flower Hibiscus syriacus.</title>
        <authorList>
            <person name="Kim Y.-M."/>
        </authorList>
    </citation>
    <scope>NUCLEOTIDE SEQUENCE [LARGE SCALE GENOMIC DNA]</scope>
    <source>
        <strain evidence="2">YM2019G1</strain>
    </source>
</reference>
<evidence type="ECO:0000313" key="2">
    <source>
        <dbReference type="EMBL" id="KAE8722464.1"/>
    </source>
</evidence>
<protein>
    <submittedName>
        <fullName evidence="2">Uncharacterized protein</fullName>
    </submittedName>
</protein>
<proteinExistence type="predicted"/>